<gene>
    <name evidence="2" type="ORF">EVAR_25525_1</name>
</gene>
<name>A0A4C1VM61_EUMVA</name>
<organism evidence="2 3">
    <name type="scientific">Eumeta variegata</name>
    <name type="common">Bagworm moth</name>
    <name type="synonym">Eumeta japonica</name>
    <dbReference type="NCBI Taxonomy" id="151549"/>
    <lineage>
        <taxon>Eukaryota</taxon>
        <taxon>Metazoa</taxon>
        <taxon>Ecdysozoa</taxon>
        <taxon>Arthropoda</taxon>
        <taxon>Hexapoda</taxon>
        <taxon>Insecta</taxon>
        <taxon>Pterygota</taxon>
        <taxon>Neoptera</taxon>
        <taxon>Endopterygota</taxon>
        <taxon>Lepidoptera</taxon>
        <taxon>Glossata</taxon>
        <taxon>Ditrysia</taxon>
        <taxon>Tineoidea</taxon>
        <taxon>Psychidae</taxon>
        <taxon>Oiketicinae</taxon>
        <taxon>Eumeta</taxon>
    </lineage>
</organism>
<evidence type="ECO:0000313" key="2">
    <source>
        <dbReference type="EMBL" id="GBP39701.1"/>
    </source>
</evidence>
<keyword evidence="3" id="KW-1185">Reference proteome</keyword>
<evidence type="ECO:0000313" key="3">
    <source>
        <dbReference type="Proteomes" id="UP000299102"/>
    </source>
</evidence>
<reference evidence="2 3" key="1">
    <citation type="journal article" date="2019" name="Commun. Biol.">
        <title>The bagworm genome reveals a unique fibroin gene that provides high tensile strength.</title>
        <authorList>
            <person name="Kono N."/>
            <person name="Nakamura H."/>
            <person name="Ohtoshi R."/>
            <person name="Tomita M."/>
            <person name="Numata K."/>
            <person name="Arakawa K."/>
        </authorList>
    </citation>
    <scope>NUCLEOTIDE SEQUENCE [LARGE SCALE GENOMIC DNA]</scope>
</reference>
<dbReference type="Proteomes" id="UP000299102">
    <property type="component" value="Unassembled WGS sequence"/>
</dbReference>
<feature type="region of interest" description="Disordered" evidence="1">
    <location>
        <begin position="1"/>
        <end position="48"/>
    </location>
</feature>
<sequence length="92" mass="9389">MTLKITTTPPVPCTPFPETAGDGEKSSHDRQEVEAVPNDGAVAPGSQPAPAKLVVEMGPADDAAAAARDSDVGVFTALEAVGDFARRASLKD</sequence>
<protein>
    <submittedName>
        <fullName evidence="2">Uncharacterized protein</fullName>
    </submittedName>
</protein>
<accession>A0A4C1VM61</accession>
<dbReference type="AlphaFoldDB" id="A0A4C1VM61"/>
<dbReference type="EMBL" id="BGZK01000369">
    <property type="protein sequence ID" value="GBP39701.1"/>
    <property type="molecule type" value="Genomic_DNA"/>
</dbReference>
<feature type="compositionally biased region" description="Basic and acidic residues" evidence="1">
    <location>
        <begin position="22"/>
        <end position="33"/>
    </location>
</feature>
<comment type="caution">
    <text evidence="2">The sequence shown here is derived from an EMBL/GenBank/DDBJ whole genome shotgun (WGS) entry which is preliminary data.</text>
</comment>
<proteinExistence type="predicted"/>
<evidence type="ECO:0000256" key="1">
    <source>
        <dbReference type="SAM" id="MobiDB-lite"/>
    </source>
</evidence>